<organism evidence="1 2">
    <name type="scientific">Gracilimonas mengyeensis</name>
    <dbReference type="NCBI Taxonomy" id="1302730"/>
    <lineage>
        <taxon>Bacteria</taxon>
        <taxon>Pseudomonadati</taxon>
        <taxon>Balneolota</taxon>
        <taxon>Balneolia</taxon>
        <taxon>Balneolales</taxon>
        <taxon>Balneolaceae</taxon>
        <taxon>Gracilimonas</taxon>
    </lineage>
</organism>
<sequence>MSLEDFGNEYNDPELIPGIFNYCDRWCERCRLSSYCLVYKMEHQSINGQKNYDSANEREEDFWEQLKSTLKKTHDLVIELAEEMDLDTDDLDKLKIDEGSKQEKAILKHPVTKAAEQYFFLARDWLLNNGQLLQRKGRLIKYQSGVKKKRKSADIYLILNDLYDIINWYHSMIPVKAKRAVAGIGKEEWGDEIQNDMNGTAKVLNLCVERSLFAWNSIERHLEKGKEEIELNKKYLNKLQELIEHHFPNAEEFIRPGFDEQ</sequence>
<accession>A0A521CT39</accession>
<reference evidence="1 2" key="1">
    <citation type="submission" date="2017-05" db="EMBL/GenBank/DDBJ databases">
        <authorList>
            <person name="Varghese N."/>
            <person name="Submissions S."/>
        </authorList>
    </citation>
    <scope>NUCLEOTIDE SEQUENCE [LARGE SCALE GENOMIC DNA]</scope>
    <source>
        <strain evidence="1 2">DSM 21985</strain>
    </source>
</reference>
<dbReference type="EMBL" id="FXTP01000006">
    <property type="protein sequence ID" value="SMO61881.1"/>
    <property type="molecule type" value="Genomic_DNA"/>
</dbReference>
<gene>
    <name evidence="1" type="ORF">SAMN06265219_10685</name>
</gene>
<dbReference type="Proteomes" id="UP000317557">
    <property type="component" value="Unassembled WGS sequence"/>
</dbReference>
<proteinExistence type="predicted"/>
<dbReference type="OrthoDB" id="1114593at2"/>
<keyword evidence="2" id="KW-1185">Reference proteome</keyword>
<evidence type="ECO:0000313" key="2">
    <source>
        <dbReference type="Proteomes" id="UP000317557"/>
    </source>
</evidence>
<name>A0A521CT39_9BACT</name>
<protein>
    <submittedName>
        <fullName evidence="1">Uncharacterized protein</fullName>
    </submittedName>
</protein>
<evidence type="ECO:0000313" key="1">
    <source>
        <dbReference type="EMBL" id="SMO61881.1"/>
    </source>
</evidence>
<dbReference type="RefSeq" id="WP_142454114.1">
    <property type="nucleotide sequence ID" value="NZ_FXTP01000006.1"/>
</dbReference>
<dbReference type="AlphaFoldDB" id="A0A521CT39"/>